<evidence type="ECO:0000256" key="2">
    <source>
        <dbReference type="ARBA" id="ARBA00011901"/>
    </source>
</evidence>
<reference evidence="6 8" key="1">
    <citation type="submission" date="2020-06" db="EMBL/GenBank/DDBJ databases">
        <title>Anoxygenic phototrophic Chloroflexota member uses a Type I reaction center.</title>
        <authorList>
            <person name="Tsuji J.M."/>
            <person name="Shaw N.A."/>
            <person name="Nagashima S."/>
            <person name="Venkiteswaran J."/>
            <person name="Schiff S.L."/>
            <person name="Hanada S."/>
            <person name="Tank M."/>
            <person name="Neufeld J.D."/>
        </authorList>
    </citation>
    <scope>NUCLEOTIDE SEQUENCE [LARGE SCALE GENOMIC DNA]</scope>
    <source>
        <strain evidence="6">L227-S17</strain>
    </source>
</reference>
<sequence length="264" mass="29412">MFTILQKPVQNYWTGRAGMQAVAIVDHIMQGTLASTDEWFNNPTSQASSHFGVGKDGTIHQYVDLANSAWGNGIVDHPDMSIGWLSNAIGRGINLNRMTVSIEHEGNTGDVMPEAQYQASLYLHQYISQQLGIILDREHIIGHYQIDSVNRPNCPGTGFQWSRLMSDLQQTGIPQSNPDGEYFQETGYWIVNVLPDGTRIGFLDFFKNNGGINAFGLPKTGAYFDPALGRVVQQLEASRLEYHPENPDPYKVERGLVNDELRGV</sequence>
<dbReference type="PANTHER" id="PTHR30417">
    <property type="entry name" value="N-ACETYLMURAMOYL-L-ALANINE AMIDASE AMID"/>
    <property type="match status" value="1"/>
</dbReference>
<dbReference type="RefSeq" id="WP_341467741.1">
    <property type="nucleotide sequence ID" value="NZ_CP128399.1"/>
</dbReference>
<dbReference type="EMBL" id="CP128399">
    <property type="protein sequence ID" value="WJW65854.1"/>
    <property type="molecule type" value="Genomic_DNA"/>
</dbReference>
<gene>
    <name evidence="6" type="ORF">HXX08_11455</name>
    <name evidence="7" type="ORF">OZ401_001633</name>
</gene>
<evidence type="ECO:0000313" key="8">
    <source>
        <dbReference type="Proteomes" id="UP000521676"/>
    </source>
</evidence>
<dbReference type="SMART" id="SM00644">
    <property type="entry name" value="Ami_2"/>
    <property type="match status" value="1"/>
</dbReference>
<keyword evidence="4" id="KW-0961">Cell wall biogenesis/degradation</keyword>
<organism evidence="6 8">
    <name type="scientific">Candidatus Chlorohelix allophototropha</name>
    <dbReference type="NCBI Taxonomy" id="3003348"/>
    <lineage>
        <taxon>Bacteria</taxon>
        <taxon>Bacillati</taxon>
        <taxon>Chloroflexota</taxon>
        <taxon>Chloroflexia</taxon>
        <taxon>Candidatus Chloroheliales</taxon>
        <taxon>Candidatus Chloroheliaceae</taxon>
        <taxon>Candidatus Chlorohelix</taxon>
    </lineage>
</organism>
<dbReference type="PANTHER" id="PTHR30417:SF1">
    <property type="entry name" value="N-ACETYLMURAMOYL-L-ALANINE AMIDASE AMID"/>
    <property type="match status" value="1"/>
</dbReference>
<comment type="catalytic activity">
    <reaction evidence="1">
        <text>Hydrolyzes the link between N-acetylmuramoyl residues and L-amino acid residues in certain cell-wall glycopeptides.</text>
        <dbReference type="EC" id="3.5.1.28"/>
    </reaction>
</comment>
<dbReference type="EC" id="3.5.1.28" evidence="2"/>
<feature type="domain" description="N-acetylmuramoyl-L-alanine amidase" evidence="5">
    <location>
        <begin position="9"/>
        <end position="156"/>
    </location>
</feature>
<dbReference type="GO" id="GO:0009253">
    <property type="term" value="P:peptidoglycan catabolic process"/>
    <property type="evidence" value="ECO:0007669"/>
    <property type="project" value="InterPro"/>
</dbReference>
<evidence type="ECO:0000313" key="7">
    <source>
        <dbReference type="EMBL" id="WJW65854.1"/>
    </source>
</evidence>
<accession>A0A8T7M3E4</accession>
<evidence type="ECO:0000256" key="4">
    <source>
        <dbReference type="ARBA" id="ARBA00023316"/>
    </source>
</evidence>
<keyword evidence="3" id="KW-0378">Hydrolase</keyword>
<keyword evidence="9" id="KW-1185">Reference proteome</keyword>
<evidence type="ECO:0000313" key="6">
    <source>
        <dbReference type="EMBL" id="NWJ46486.1"/>
    </source>
</evidence>
<dbReference type="Proteomes" id="UP001431572">
    <property type="component" value="Chromosome 1"/>
</dbReference>
<evidence type="ECO:0000256" key="1">
    <source>
        <dbReference type="ARBA" id="ARBA00001561"/>
    </source>
</evidence>
<dbReference type="GO" id="GO:0008745">
    <property type="term" value="F:N-acetylmuramoyl-L-alanine amidase activity"/>
    <property type="evidence" value="ECO:0007669"/>
    <property type="project" value="UniProtKB-EC"/>
</dbReference>
<evidence type="ECO:0000313" key="9">
    <source>
        <dbReference type="Proteomes" id="UP001431572"/>
    </source>
</evidence>
<dbReference type="InterPro" id="IPR002502">
    <property type="entry name" value="Amidase_domain"/>
</dbReference>
<proteinExistence type="predicted"/>
<dbReference type="Gene3D" id="3.40.80.10">
    <property type="entry name" value="Peptidoglycan recognition protein-like"/>
    <property type="match status" value="1"/>
</dbReference>
<dbReference type="Pfam" id="PF01510">
    <property type="entry name" value="Amidase_2"/>
    <property type="match status" value="1"/>
</dbReference>
<dbReference type="AlphaFoldDB" id="A0A8T7M3E4"/>
<dbReference type="CDD" id="cd06583">
    <property type="entry name" value="PGRP"/>
    <property type="match status" value="1"/>
</dbReference>
<dbReference type="InterPro" id="IPR036505">
    <property type="entry name" value="Amidase/PGRP_sf"/>
</dbReference>
<dbReference type="GO" id="GO:0071555">
    <property type="term" value="P:cell wall organization"/>
    <property type="evidence" value="ECO:0007669"/>
    <property type="project" value="UniProtKB-KW"/>
</dbReference>
<dbReference type="GO" id="GO:0009254">
    <property type="term" value="P:peptidoglycan turnover"/>
    <property type="evidence" value="ECO:0007669"/>
    <property type="project" value="TreeGrafter"/>
</dbReference>
<name>A0A8T7M3E4_9CHLR</name>
<dbReference type="Proteomes" id="UP000521676">
    <property type="component" value="Unassembled WGS sequence"/>
</dbReference>
<reference evidence="7" key="2">
    <citation type="journal article" date="2024" name="Nature">
        <title>Anoxygenic phototroph of the Chloroflexota uses a type I reaction centre.</title>
        <authorList>
            <person name="Tsuji J.M."/>
            <person name="Shaw N.A."/>
            <person name="Nagashima S."/>
            <person name="Venkiteswaran J.J."/>
            <person name="Schiff S.L."/>
            <person name="Watanabe T."/>
            <person name="Fukui M."/>
            <person name="Hanada S."/>
            <person name="Tank M."/>
            <person name="Neufeld J.D."/>
        </authorList>
    </citation>
    <scope>NUCLEOTIDE SEQUENCE</scope>
    <source>
        <strain evidence="7">L227-S17</strain>
    </source>
</reference>
<evidence type="ECO:0000259" key="5">
    <source>
        <dbReference type="SMART" id="SM00644"/>
    </source>
</evidence>
<evidence type="ECO:0000256" key="3">
    <source>
        <dbReference type="ARBA" id="ARBA00022801"/>
    </source>
</evidence>
<dbReference type="SUPFAM" id="SSF55846">
    <property type="entry name" value="N-acetylmuramoyl-L-alanine amidase-like"/>
    <property type="match status" value="1"/>
</dbReference>
<protein>
    <recommendedName>
        <fullName evidence="2">N-acetylmuramoyl-L-alanine amidase</fullName>
        <ecNumber evidence="2">3.5.1.28</ecNumber>
    </recommendedName>
</protein>
<dbReference type="EMBL" id="JACATZ010000001">
    <property type="protein sequence ID" value="NWJ46486.1"/>
    <property type="molecule type" value="Genomic_DNA"/>
</dbReference>
<dbReference type="InterPro" id="IPR051206">
    <property type="entry name" value="NAMLAA_amidase_2"/>
</dbReference>